<protein>
    <submittedName>
        <fullName evidence="1">Reverse transcriptase</fullName>
    </submittedName>
</protein>
<dbReference type="AlphaFoldDB" id="A0A5B6UT41"/>
<proteinExistence type="predicted"/>
<gene>
    <name evidence="1" type="ORF">EPI10_026671</name>
</gene>
<evidence type="ECO:0000313" key="1">
    <source>
        <dbReference type="EMBL" id="KAA3459956.1"/>
    </source>
</evidence>
<accession>A0A5B6UT41</accession>
<dbReference type="GO" id="GO:0003964">
    <property type="term" value="F:RNA-directed DNA polymerase activity"/>
    <property type="evidence" value="ECO:0007669"/>
    <property type="project" value="UniProtKB-KW"/>
</dbReference>
<keyword evidence="1" id="KW-0695">RNA-directed DNA polymerase</keyword>
<evidence type="ECO:0000313" key="2">
    <source>
        <dbReference type="Proteomes" id="UP000325315"/>
    </source>
</evidence>
<dbReference type="OrthoDB" id="998851at2759"/>
<keyword evidence="1" id="KW-0548">Nucleotidyltransferase</keyword>
<dbReference type="EMBL" id="SMMG02000009">
    <property type="protein sequence ID" value="KAA3459956.1"/>
    <property type="molecule type" value="Genomic_DNA"/>
</dbReference>
<name>A0A5B6UT41_9ROSI</name>
<organism evidence="1 2">
    <name type="scientific">Gossypium australe</name>
    <dbReference type="NCBI Taxonomy" id="47621"/>
    <lineage>
        <taxon>Eukaryota</taxon>
        <taxon>Viridiplantae</taxon>
        <taxon>Streptophyta</taxon>
        <taxon>Embryophyta</taxon>
        <taxon>Tracheophyta</taxon>
        <taxon>Spermatophyta</taxon>
        <taxon>Magnoliopsida</taxon>
        <taxon>eudicotyledons</taxon>
        <taxon>Gunneridae</taxon>
        <taxon>Pentapetalae</taxon>
        <taxon>rosids</taxon>
        <taxon>malvids</taxon>
        <taxon>Malvales</taxon>
        <taxon>Malvaceae</taxon>
        <taxon>Malvoideae</taxon>
        <taxon>Gossypium</taxon>
    </lineage>
</organism>
<keyword evidence="1" id="KW-0808">Transferase</keyword>
<keyword evidence="2" id="KW-1185">Reference proteome</keyword>
<sequence>MLETKQRDDGTIAKIIETRVNLNMEIDKDEMYWEQRARANWLKVGDKNSAFFHKFASTHRKQNTISRLQLEDGGESSDDSQMAEAATSYFQELFMSNGIGDLSHIMQGIETSISQEMNANLLSDNRRRSVGCVERDGTNKSTRTRWFSGTIFPRFWHIVAYEILHTFRQKRTGKKGYMAVKLDMSKAHDRVE</sequence>
<dbReference type="Proteomes" id="UP000325315">
    <property type="component" value="Unassembled WGS sequence"/>
</dbReference>
<comment type="caution">
    <text evidence="1">The sequence shown here is derived from an EMBL/GenBank/DDBJ whole genome shotgun (WGS) entry which is preliminary data.</text>
</comment>
<reference evidence="2" key="1">
    <citation type="journal article" date="2019" name="Plant Biotechnol. J.">
        <title>Genome sequencing of the Australian wild diploid species Gossypium australe highlights disease resistance and delayed gland morphogenesis.</title>
        <authorList>
            <person name="Cai Y."/>
            <person name="Cai X."/>
            <person name="Wang Q."/>
            <person name="Wang P."/>
            <person name="Zhang Y."/>
            <person name="Cai C."/>
            <person name="Xu Y."/>
            <person name="Wang K."/>
            <person name="Zhou Z."/>
            <person name="Wang C."/>
            <person name="Geng S."/>
            <person name="Li B."/>
            <person name="Dong Q."/>
            <person name="Hou Y."/>
            <person name="Wang H."/>
            <person name="Ai P."/>
            <person name="Liu Z."/>
            <person name="Yi F."/>
            <person name="Sun M."/>
            <person name="An G."/>
            <person name="Cheng J."/>
            <person name="Zhang Y."/>
            <person name="Shi Q."/>
            <person name="Xie Y."/>
            <person name="Shi X."/>
            <person name="Chang Y."/>
            <person name="Huang F."/>
            <person name="Chen Y."/>
            <person name="Hong S."/>
            <person name="Mi L."/>
            <person name="Sun Q."/>
            <person name="Zhang L."/>
            <person name="Zhou B."/>
            <person name="Peng R."/>
            <person name="Zhang X."/>
            <person name="Liu F."/>
        </authorList>
    </citation>
    <scope>NUCLEOTIDE SEQUENCE [LARGE SCALE GENOMIC DNA]</scope>
    <source>
        <strain evidence="2">cv. PA1801</strain>
    </source>
</reference>